<dbReference type="PANTHER" id="PTHR15137">
    <property type="entry name" value="TRANSCRIPTION INITIATION FACTOR TFIID"/>
    <property type="match status" value="1"/>
</dbReference>
<keyword evidence="13" id="KW-1185">Reference proteome</keyword>
<dbReference type="OMA" id="TDLFMKK"/>
<dbReference type="SUPFAM" id="SSF63737">
    <property type="entry name" value="Leukotriene A4 hydrolase N-terminal domain"/>
    <property type="match status" value="1"/>
</dbReference>
<dbReference type="GO" id="GO:0003682">
    <property type="term" value="F:chromatin binding"/>
    <property type="evidence" value="ECO:0007669"/>
    <property type="project" value="TreeGrafter"/>
</dbReference>
<comment type="function">
    <text evidence="7">Functions as a component of the DNA-binding general transcription factor complex TFIID. Binding of TFIID to a promoter (with or without TATA element) is the initial step in pre-initiation complex (PIC) formation. TFIID plays a key role in the regulation of gene expression by RNA polymerase II through different activities such as transcription activator interaction, core promoter recognition and selectivity, TFIIA and TFIIB interaction, chromatin modification (histone acetylation by TAF1), facilitation of DNA opening and initiation of transcription.</text>
</comment>
<dbReference type="InParanoid" id="K1WKM7"/>
<evidence type="ECO:0000256" key="1">
    <source>
        <dbReference type="ARBA" id="ARBA00004123"/>
    </source>
</evidence>
<dbReference type="SUPFAM" id="SSF55486">
    <property type="entry name" value="Metalloproteases ('zincins'), catalytic domain"/>
    <property type="match status" value="1"/>
</dbReference>
<dbReference type="EMBL" id="JH921434">
    <property type="protein sequence ID" value="EKD18205.1"/>
    <property type="molecule type" value="Genomic_DNA"/>
</dbReference>
<evidence type="ECO:0000313" key="13">
    <source>
        <dbReference type="Proteomes" id="UP000006753"/>
    </source>
</evidence>
<name>K1WKM7_MARBU</name>
<dbReference type="InterPro" id="IPR057345">
    <property type="entry name" value="Ig-like_TAF2"/>
</dbReference>
<organism evidence="12 13">
    <name type="scientific">Marssonina brunnea f. sp. multigermtubi (strain MB_m1)</name>
    <name type="common">Marssonina leaf spot fungus</name>
    <dbReference type="NCBI Taxonomy" id="1072389"/>
    <lineage>
        <taxon>Eukaryota</taxon>
        <taxon>Fungi</taxon>
        <taxon>Dikarya</taxon>
        <taxon>Ascomycota</taxon>
        <taxon>Pezizomycotina</taxon>
        <taxon>Leotiomycetes</taxon>
        <taxon>Helotiales</taxon>
        <taxon>Drepanopezizaceae</taxon>
        <taxon>Drepanopeziza</taxon>
    </lineage>
</organism>
<dbReference type="eggNOG" id="KOG1932">
    <property type="taxonomic scope" value="Eukaryota"/>
</dbReference>
<dbReference type="GO" id="GO:0005669">
    <property type="term" value="C:transcription factor TFIID complex"/>
    <property type="evidence" value="ECO:0007669"/>
    <property type="project" value="InterPro"/>
</dbReference>
<dbReference type="InterPro" id="IPR057991">
    <property type="entry name" value="TPR_TAF2_C"/>
</dbReference>
<keyword evidence="5" id="KW-0804">Transcription</keyword>
<dbReference type="Pfam" id="PF25577">
    <property type="entry name" value="TPR_TAF2_C"/>
    <property type="match status" value="1"/>
</dbReference>
<gene>
    <name evidence="12" type="ORF">MBM_03977</name>
</gene>
<feature type="region of interest" description="Disordered" evidence="9">
    <location>
        <begin position="1084"/>
        <end position="1108"/>
    </location>
</feature>
<dbReference type="InterPro" id="IPR027268">
    <property type="entry name" value="Peptidase_M4/M1_CTD_sf"/>
</dbReference>
<evidence type="ECO:0000259" key="11">
    <source>
        <dbReference type="Pfam" id="PF25577"/>
    </source>
</evidence>
<dbReference type="GeneID" id="18759912"/>
<feature type="compositionally biased region" description="Basic and acidic residues" evidence="9">
    <location>
        <begin position="1084"/>
        <end position="1106"/>
    </location>
</feature>
<evidence type="ECO:0000256" key="7">
    <source>
        <dbReference type="ARBA" id="ARBA00025346"/>
    </source>
</evidence>
<proteinExistence type="inferred from homology"/>
<evidence type="ECO:0000256" key="9">
    <source>
        <dbReference type="SAM" id="MobiDB-lite"/>
    </source>
</evidence>
<dbReference type="Proteomes" id="UP000006753">
    <property type="component" value="Unassembled WGS sequence"/>
</dbReference>
<feature type="compositionally biased region" description="Polar residues" evidence="9">
    <location>
        <begin position="1483"/>
        <end position="1496"/>
    </location>
</feature>
<accession>K1WKM7</accession>
<dbReference type="GO" id="GO:0016251">
    <property type="term" value="F:RNA polymerase II general transcription initiation factor activity"/>
    <property type="evidence" value="ECO:0007669"/>
    <property type="project" value="TreeGrafter"/>
</dbReference>
<feature type="compositionally biased region" description="Basic residues" evidence="9">
    <location>
        <begin position="1518"/>
        <end position="1530"/>
    </location>
</feature>
<sequence length="1530" mass="170313">MDAQGHPLGEIVKPEPDYGFEVPHQKVDLEIDFSTQSLTGRCEIVIRPLRGDLTEVRLDARQCVIESGQVTVNGVAAEFEYRDPMKSMDISESILWGVHQADLQKDKLKPMIGDTRSKGPLIVNLPFGCVRLEEVPLDALPETGVTPLALRAVGSSGIRTASVTLDTPLSAFPKGTVDMSPRYEALTIVINFAIHHFRDGLHFVGLTEGDARYPHVYTRHSMDPGTASCIFPCVDDSSMRSIWEVSIKCSRTLGDALKRRPVPALRGHKNHSVKKALTNGVLEDYEVPLSDEEKLLELVVVCTGELTSETTDLEDSSKKIITFSGSNLLAARHIGFAIGPFEQVDLSQFREVEDDEKLGQGQTIPIYAYCLPGRADEVRNTCAPLTHAFDYILMNFGGYAYQECRFVFVDDQIQDTEHAASLSICSTRLLFAEGIIDPEIENIRILVHAIATQWFGVNIVPSQPSDRWVTIGLSHFITGLFMKTLCGNNDYAFRQKTLSDKLVEQDFQRPSLHALGEILGLGSFQYEFMKLKAPLVMFILDKRLVKASGSAGLVRIISKMVMIANTGDAKESFVSTEGFRKSCEKVTKYRQTDSFWKEWVYGSGCPRLSITQKFNKKRLCVELTISQKQDTLPTQREMQKDSFLRELKEVVHDIYSLPVQPVFTGPMTIRIHEADGTPYEHIVEIRELHSKIEIPYNTKYKRLKRTRKQKEQQNAMANADPNAEGGEDTLIYCLGDTIQGPDMEEWGVIEWDAENLAKMELESYEWIRVDADFEWICEKQFSQMPAYMYVSQLQQDRDVVAQQDSMLYLKNMQAHKLVATFLTRTLMDTRYFHGIRSMAAEALNIHASPAVQWVGMKQLEKAYVEFYAYAKDKTPRPNDFSDKRAYTVEMSIIKSLAKIRDSNGNCPKQSRLFLMDILRFNDNSNNQFSDNFKIATLLSALADSLIPLEDADNLDIYDDEEDMEPVEFKKQVLEELDRYARMDEWINSYQNCFTVTVLDCKQRLMQAKVIPTDAVEFVQYLHDGTSEFVRIKAFRSLIDLGFLTNNAVASLLLNVASTDPSPYTRRKLFEIFCLGIASIAFGEDRKSDPVSDKTDETAANEDRDVLMNDAPPVEDGNLLVEQDATAVADARAALIARTKTIEGALLALKNELKSNEVLKVAIWKAVKSPNIVLAEHLDLLDVCHVIYEAVESIIVKLDYPRYWGVSHAGKGKLTFKKTDKVRTKPRKPARIVAPVVVEPPKAVFALPAASPQAVQQPKPVIMKFSTVHQQNKIPQQSKTPTSKTAPPTQAPKSVIKPVVKPVVKSEVVADESMKPPPYKPAQKRERPTDNILSSDDRPRKKRKIVKMKVSAEGMKQIVQITNLPPTNPAPALARAKSYTKSASPAPNRSSPKPSPGPKSSPAHRTGLPSAPAAPRTGLPSGPSAPARNPLPNGSSGPSAIKIKVKPKPRASLPSNPPLSNHSASPRPNPPSQSTPPAPKSTPVSNQKPQAPGSQNGKPRKPLPDAVPRSSPAPGAKKLVIKIKNGKATRQ</sequence>
<feature type="compositionally biased region" description="Low complexity" evidence="9">
    <location>
        <begin position="1361"/>
        <end position="1375"/>
    </location>
</feature>
<feature type="compositionally biased region" description="Basic and acidic residues" evidence="9">
    <location>
        <begin position="1322"/>
        <end position="1338"/>
    </location>
</feature>
<feature type="compositionally biased region" description="Pro residues" evidence="9">
    <location>
        <begin position="1466"/>
        <end position="1479"/>
    </location>
</feature>
<feature type="compositionally biased region" description="Polar residues" evidence="9">
    <location>
        <begin position="1378"/>
        <end position="1388"/>
    </location>
</feature>
<evidence type="ECO:0000256" key="8">
    <source>
        <dbReference type="ARBA" id="ARBA00076306"/>
    </source>
</evidence>
<dbReference type="KEGG" id="mbe:MBM_03977"/>
<dbReference type="Gene3D" id="1.10.390.10">
    <property type="entry name" value="Neutral Protease Domain 2"/>
    <property type="match status" value="1"/>
</dbReference>
<dbReference type="FunCoup" id="K1WKM7">
    <property type="interactions" value="588"/>
</dbReference>
<evidence type="ECO:0000256" key="4">
    <source>
        <dbReference type="ARBA" id="ARBA00023015"/>
    </source>
</evidence>
<dbReference type="OrthoDB" id="308861at2759"/>
<feature type="domain" description="Transcription initiation factor TFIID subunit 2 Ig-like" evidence="10">
    <location>
        <begin position="603"/>
        <end position="783"/>
    </location>
</feature>
<dbReference type="HOGENOM" id="CLU_002317_2_0_1"/>
<dbReference type="CDD" id="cd09839">
    <property type="entry name" value="M1_like_TAF2"/>
    <property type="match status" value="1"/>
</dbReference>
<feature type="compositionally biased region" description="Low complexity" evidence="9">
    <location>
        <begin position="1276"/>
        <end position="1306"/>
    </location>
</feature>
<dbReference type="GO" id="GO:0006367">
    <property type="term" value="P:transcription initiation at RNA polymerase II promoter"/>
    <property type="evidence" value="ECO:0007669"/>
    <property type="project" value="TreeGrafter"/>
</dbReference>
<protein>
    <recommendedName>
        <fullName evidence="3">Transcription initiation factor TFIID subunit 2</fullName>
    </recommendedName>
    <alternativeName>
        <fullName evidence="8">TBP-associated factor 2</fullName>
    </alternativeName>
</protein>
<keyword evidence="6" id="KW-0539">Nucleus</keyword>
<dbReference type="GO" id="GO:0000976">
    <property type="term" value="F:transcription cis-regulatory region binding"/>
    <property type="evidence" value="ECO:0007669"/>
    <property type="project" value="TreeGrafter"/>
</dbReference>
<feature type="compositionally biased region" description="Low complexity" evidence="9">
    <location>
        <begin position="1449"/>
        <end position="1465"/>
    </location>
</feature>
<dbReference type="FunFam" id="1.10.390.10:FF:000011">
    <property type="entry name" value="Transcription initiation factor TFIID subunit"/>
    <property type="match status" value="1"/>
</dbReference>
<comment type="subcellular location">
    <subcellularLocation>
        <location evidence="1">Nucleus</location>
    </subcellularLocation>
</comment>
<feature type="domain" description="Transcription initiation factor TFIID subunit 2 TPR repeats" evidence="11">
    <location>
        <begin position="787"/>
        <end position="1073"/>
    </location>
</feature>
<dbReference type="Gene3D" id="2.60.40.1730">
    <property type="entry name" value="tricorn interacting facor f3 domain"/>
    <property type="match status" value="1"/>
</dbReference>
<evidence type="ECO:0000256" key="5">
    <source>
        <dbReference type="ARBA" id="ARBA00023163"/>
    </source>
</evidence>
<evidence type="ECO:0000256" key="3">
    <source>
        <dbReference type="ARBA" id="ARBA00017363"/>
    </source>
</evidence>
<feature type="region of interest" description="Disordered" evidence="9">
    <location>
        <begin position="1267"/>
        <end position="1530"/>
    </location>
</feature>
<evidence type="ECO:0000256" key="2">
    <source>
        <dbReference type="ARBA" id="ARBA00010937"/>
    </source>
</evidence>
<dbReference type="Pfam" id="PF25316">
    <property type="entry name" value="TAF2_3rd"/>
    <property type="match status" value="1"/>
</dbReference>
<dbReference type="InterPro" id="IPR042097">
    <property type="entry name" value="Aminopeptidase_N-like_N_sf"/>
</dbReference>
<dbReference type="STRING" id="1072389.K1WKM7"/>
<comment type="similarity">
    <text evidence="2">Belongs to the TAF2 family.</text>
</comment>
<dbReference type="InterPro" id="IPR037813">
    <property type="entry name" value="TAF2"/>
</dbReference>
<keyword evidence="4" id="KW-0805">Transcription regulation</keyword>
<reference evidence="12 13" key="1">
    <citation type="journal article" date="2012" name="BMC Genomics">
        <title>Sequencing the genome of Marssonina brunnea reveals fungus-poplar co-evolution.</title>
        <authorList>
            <person name="Zhu S."/>
            <person name="Cao Y.-Z."/>
            <person name="Jiang C."/>
            <person name="Tan B.-Y."/>
            <person name="Wang Z."/>
            <person name="Feng S."/>
            <person name="Zhang L."/>
            <person name="Su X.-H."/>
            <person name="Brejova B."/>
            <person name="Vinar T."/>
            <person name="Xu M."/>
            <person name="Wang M.-X."/>
            <person name="Zhang S.-G."/>
            <person name="Huang M.-R."/>
            <person name="Wu R."/>
            <person name="Zhou Y."/>
        </authorList>
    </citation>
    <scope>NUCLEOTIDE SEQUENCE [LARGE SCALE GENOMIC DNA]</scope>
    <source>
        <strain evidence="12 13">MB_m1</strain>
    </source>
</reference>
<evidence type="ECO:0000313" key="12">
    <source>
        <dbReference type="EMBL" id="EKD18205.1"/>
    </source>
</evidence>
<dbReference type="PANTHER" id="PTHR15137:SF9">
    <property type="entry name" value="TRANSCRIPTION INITIATION FACTOR TFIID SUBUNIT 2"/>
    <property type="match status" value="1"/>
</dbReference>
<evidence type="ECO:0000259" key="10">
    <source>
        <dbReference type="Pfam" id="PF25316"/>
    </source>
</evidence>
<evidence type="ECO:0000256" key="6">
    <source>
        <dbReference type="ARBA" id="ARBA00023242"/>
    </source>
</evidence>